<comment type="function">
    <text evidence="5">May play a role in the regulation of membrane traffic through the trans-Golgi network.</text>
</comment>
<dbReference type="Pfam" id="PF02883">
    <property type="entry name" value="Alpha_adaptinC2"/>
    <property type="match status" value="1"/>
</dbReference>
<feature type="compositionally biased region" description="Polar residues" evidence="6">
    <location>
        <begin position="1"/>
        <end position="21"/>
    </location>
</feature>
<feature type="domain" description="VHS" evidence="7">
    <location>
        <begin position="54"/>
        <end position="190"/>
    </location>
</feature>
<protein>
    <submittedName>
        <fullName evidence="10">ADP-ribosylation factor-binding protein GGA2</fullName>
    </submittedName>
</protein>
<dbReference type="STRING" id="45607.A0A2T0FNE6"/>
<reference evidence="10 11" key="1">
    <citation type="submission" date="2017-04" db="EMBL/GenBank/DDBJ databases">
        <title>Genome sequencing of [Candida] sorbophila.</title>
        <authorList>
            <person name="Ahn J.O."/>
        </authorList>
    </citation>
    <scope>NUCLEOTIDE SEQUENCE [LARGE SCALE GENOMIC DNA]</scope>
    <source>
        <strain evidence="10 11">DS02</strain>
    </source>
</reference>
<dbReference type="Gene3D" id="1.20.5.170">
    <property type="match status" value="1"/>
</dbReference>
<dbReference type="RefSeq" id="XP_024666440.1">
    <property type="nucleotide sequence ID" value="XM_024810672.1"/>
</dbReference>
<dbReference type="SUPFAM" id="SSF48464">
    <property type="entry name" value="ENTH/VHS domain"/>
    <property type="match status" value="1"/>
</dbReference>
<evidence type="ECO:0000259" key="7">
    <source>
        <dbReference type="PROSITE" id="PS50179"/>
    </source>
</evidence>
<dbReference type="GO" id="GO:0006895">
    <property type="term" value="P:Golgi to endosome transport"/>
    <property type="evidence" value="ECO:0007669"/>
    <property type="project" value="TreeGrafter"/>
</dbReference>
<evidence type="ECO:0000256" key="2">
    <source>
        <dbReference type="ARBA" id="ARBA00022448"/>
    </source>
</evidence>
<dbReference type="InterPro" id="IPR004152">
    <property type="entry name" value="GAT_dom"/>
</dbReference>
<dbReference type="InterPro" id="IPR038425">
    <property type="entry name" value="GAT_sf"/>
</dbReference>
<evidence type="ECO:0000256" key="1">
    <source>
        <dbReference type="ARBA" id="ARBA00004601"/>
    </source>
</evidence>
<dbReference type="Pfam" id="PF03127">
    <property type="entry name" value="GAT"/>
    <property type="match status" value="1"/>
</dbReference>
<dbReference type="PROSITE" id="PS50909">
    <property type="entry name" value="GAT"/>
    <property type="match status" value="1"/>
</dbReference>
<evidence type="ECO:0000313" key="11">
    <source>
        <dbReference type="Proteomes" id="UP000238350"/>
    </source>
</evidence>
<dbReference type="GO" id="GO:0043328">
    <property type="term" value="P:protein transport to vacuole involved in ubiquitin-dependent protein catabolic process via the multivesicular body sorting pathway"/>
    <property type="evidence" value="ECO:0007669"/>
    <property type="project" value="TreeGrafter"/>
</dbReference>
<gene>
    <name evidence="10" type="ORF">B9G98_04115</name>
</gene>
<comment type="caution">
    <text evidence="10">The sequence shown here is derived from an EMBL/GenBank/DDBJ whole genome shotgun (WGS) entry which is preliminary data.</text>
</comment>
<dbReference type="PANTHER" id="PTHR47180">
    <property type="entry name" value="ADP-RIBOSYLATION FACTOR-BINDING PROTEIN GGA1-RELATED"/>
    <property type="match status" value="1"/>
</dbReference>
<dbReference type="InterPro" id="IPR041198">
    <property type="entry name" value="GGA_N-GAT"/>
</dbReference>
<dbReference type="OrthoDB" id="2018246at2759"/>
<dbReference type="InterPro" id="IPR008942">
    <property type="entry name" value="ENTH_VHS"/>
</dbReference>
<feature type="region of interest" description="Disordered" evidence="6">
    <location>
        <begin position="1"/>
        <end position="38"/>
    </location>
</feature>
<dbReference type="GeneID" id="36517863"/>
<dbReference type="GO" id="GO:0035091">
    <property type="term" value="F:phosphatidylinositol binding"/>
    <property type="evidence" value="ECO:0007669"/>
    <property type="project" value="InterPro"/>
</dbReference>
<dbReference type="InterPro" id="IPR002014">
    <property type="entry name" value="VHS_dom"/>
</dbReference>
<keyword evidence="11" id="KW-1185">Reference proteome</keyword>
<dbReference type="GO" id="GO:0005829">
    <property type="term" value="C:cytosol"/>
    <property type="evidence" value="ECO:0007669"/>
    <property type="project" value="GOC"/>
</dbReference>
<dbReference type="PANTHER" id="PTHR47180:SF1">
    <property type="entry name" value="ADP-RIBOSYLATION FACTOR-BINDING PROTEIN GGA1-RELATED"/>
    <property type="match status" value="1"/>
</dbReference>
<feature type="domain" description="GAT" evidence="9">
    <location>
        <begin position="217"/>
        <end position="345"/>
    </location>
</feature>
<evidence type="ECO:0000313" key="10">
    <source>
        <dbReference type="EMBL" id="PRT56495.1"/>
    </source>
</evidence>
<proteinExistence type="predicted"/>
<dbReference type="Gene3D" id="1.20.58.160">
    <property type="match status" value="1"/>
</dbReference>
<dbReference type="FunFam" id="1.25.40.90:FF:000008">
    <property type="entry name" value="VHS domain protein"/>
    <property type="match status" value="1"/>
</dbReference>
<dbReference type="CDD" id="cd16998">
    <property type="entry name" value="VHS_GGA_fungi"/>
    <property type="match status" value="1"/>
</dbReference>
<dbReference type="PROSITE" id="PS50180">
    <property type="entry name" value="GAE"/>
    <property type="match status" value="1"/>
</dbReference>
<dbReference type="CDD" id="cd14235">
    <property type="entry name" value="GAT_GGA_fungi"/>
    <property type="match status" value="1"/>
</dbReference>
<name>A0A2T0FNE6_9ASCO</name>
<dbReference type="InterPro" id="IPR052653">
    <property type="entry name" value="ARF-binding"/>
</dbReference>
<dbReference type="SUPFAM" id="SSF89009">
    <property type="entry name" value="GAT-like domain"/>
    <property type="match status" value="1"/>
</dbReference>
<dbReference type="EMBL" id="NDIQ01000022">
    <property type="protein sequence ID" value="PRT56495.1"/>
    <property type="molecule type" value="Genomic_DNA"/>
</dbReference>
<dbReference type="SMART" id="SM00809">
    <property type="entry name" value="Alpha_adaptinC2"/>
    <property type="match status" value="1"/>
</dbReference>
<feature type="compositionally biased region" description="Basic and acidic residues" evidence="6">
    <location>
        <begin position="22"/>
        <end position="35"/>
    </location>
</feature>
<comment type="subcellular location">
    <subcellularLocation>
        <location evidence="1">Golgi apparatus</location>
        <location evidence="1">trans-Golgi network</location>
    </subcellularLocation>
</comment>
<keyword evidence="4" id="KW-0333">Golgi apparatus</keyword>
<evidence type="ECO:0000256" key="3">
    <source>
        <dbReference type="ARBA" id="ARBA00022927"/>
    </source>
</evidence>
<keyword evidence="3" id="KW-0653">Protein transport</keyword>
<evidence type="ECO:0000256" key="6">
    <source>
        <dbReference type="SAM" id="MobiDB-lite"/>
    </source>
</evidence>
<organism evidence="10 11">
    <name type="scientific">Wickerhamiella sorbophila</name>
    <dbReference type="NCBI Taxonomy" id="45607"/>
    <lineage>
        <taxon>Eukaryota</taxon>
        <taxon>Fungi</taxon>
        <taxon>Dikarya</taxon>
        <taxon>Ascomycota</taxon>
        <taxon>Saccharomycotina</taxon>
        <taxon>Dipodascomycetes</taxon>
        <taxon>Dipodascales</taxon>
        <taxon>Trichomonascaceae</taxon>
        <taxon>Wickerhamiella</taxon>
    </lineage>
</organism>
<dbReference type="Gene3D" id="1.25.40.90">
    <property type="match status" value="1"/>
</dbReference>
<dbReference type="SUPFAM" id="SSF49348">
    <property type="entry name" value="Clathrin adaptor appendage domain"/>
    <property type="match status" value="1"/>
</dbReference>
<dbReference type="Pfam" id="PF00790">
    <property type="entry name" value="VHS"/>
    <property type="match status" value="1"/>
</dbReference>
<dbReference type="Gene3D" id="2.60.40.1230">
    <property type="match status" value="1"/>
</dbReference>
<evidence type="ECO:0000256" key="4">
    <source>
        <dbReference type="ARBA" id="ARBA00023034"/>
    </source>
</evidence>
<accession>A0A2T0FNE6</accession>
<feature type="domain" description="GAE" evidence="8">
    <location>
        <begin position="471"/>
        <end position="579"/>
    </location>
</feature>
<dbReference type="Proteomes" id="UP000238350">
    <property type="component" value="Unassembled WGS sequence"/>
</dbReference>
<dbReference type="InterPro" id="IPR013041">
    <property type="entry name" value="Clathrin_app_Ig-like_sf"/>
</dbReference>
<sequence length="579" mass="63559">MAPSQYLESGRSSAGHGSSYTDRFRTDNAYGERRPMRVAGPPSIGRLLTLIDRATRPTLREPDLGVNMQIADIINEKKGTAPREAATAIVKIINNMSQQRAILAMSVLDVCVKNCGYPFHLQISRKEFLNNLVRRFPERPPLHYSRVQMLILEAIEEWRETICRTSKYRDDLGHIRDMHRLLSYKGYMFPEVNRDDAAVLNVSDTLMSAAELEEEDREAQSAKLQELLMSSNPEDLREANHLMSVMAGFKETKVDYHAKVAKELDKVRRKAEILEEMLNNMNPGEPITDSDVFEELANALRNARPKLQKIIEDESNSDDEEAHAKMIGLLEYIVQLIQKYELTAKGDYEGAKNVTVQSMGSGKHIDTSRQAVINSLIDIDDIPPQKVGNDAPAADLLGLSFGGLTLGGGSTEGSEPSPGLDLLDIGASSQSPAPVSPTVPAVTPVAAAPAQPASATNDLLGEWVSSPKPANTTSTVQTILEEDIKVDFTVSKTEDSVEVTAVFGNLTDKKITNFKFEVAAPRSLQLTMQPQSSAALEPRQQAGISQKLTVTGSSAPKLRWRAIFKLGLSDCTKQGVCTL</sequence>
<dbReference type="Pfam" id="PF18308">
    <property type="entry name" value="GGA_N-GAT"/>
    <property type="match status" value="1"/>
</dbReference>
<dbReference type="GO" id="GO:0005802">
    <property type="term" value="C:trans-Golgi network"/>
    <property type="evidence" value="ECO:0007669"/>
    <property type="project" value="TreeGrafter"/>
</dbReference>
<dbReference type="InterPro" id="IPR008152">
    <property type="entry name" value="Clathrin_a/b/g-adaptin_app_Ig"/>
</dbReference>
<dbReference type="GO" id="GO:0006896">
    <property type="term" value="P:Golgi to vacuole transport"/>
    <property type="evidence" value="ECO:0007669"/>
    <property type="project" value="UniProtKB-ARBA"/>
</dbReference>
<evidence type="ECO:0000259" key="9">
    <source>
        <dbReference type="PROSITE" id="PS50909"/>
    </source>
</evidence>
<keyword evidence="2" id="KW-0813">Transport</keyword>
<dbReference type="GO" id="GO:0043130">
    <property type="term" value="F:ubiquitin binding"/>
    <property type="evidence" value="ECO:0007669"/>
    <property type="project" value="InterPro"/>
</dbReference>
<evidence type="ECO:0000259" key="8">
    <source>
        <dbReference type="PROSITE" id="PS50180"/>
    </source>
</evidence>
<dbReference type="AlphaFoldDB" id="A0A2T0FNE6"/>
<dbReference type="InterPro" id="IPR008153">
    <property type="entry name" value="GAE_dom"/>
</dbReference>
<dbReference type="SMART" id="SM00288">
    <property type="entry name" value="VHS"/>
    <property type="match status" value="1"/>
</dbReference>
<dbReference type="PROSITE" id="PS50179">
    <property type="entry name" value="VHS"/>
    <property type="match status" value="1"/>
</dbReference>
<evidence type="ECO:0000256" key="5">
    <source>
        <dbReference type="ARBA" id="ARBA00053552"/>
    </source>
</evidence>